<dbReference type="EMBL" id="JAFLNC010000002">
    <property type="protein sequence ID" value="MBO0333568.1"/>
    <property type="molecule type" value="Genomic_DNA"/>
</dbReference>
<proteinExistence type="predicted"/>
<dbReference type="Proteomes" id="UP000664761">
    <property type="component" value="Unassembled WGS sequence"/>
</dbReference>
<sequence length="237" mass="26629">MKNVTWSIWIGIAAVLIVSLGLIIYLPVDKIYKEIFSISTLGALLLALFQLYRESSAHARGVQLQNQQQLFNLGATSHMANVVFDKHVEFCEKYLSTVHQTIQRLIKNGPNLSAAFDADNLTELRIEYTAWITPEINDKLQTFEQAVKKIGANTLQVTLHNESADKENEGERSQAIKEMYALINGILEKQSSEENAETEDISAEALKDYVRKILQVDQLVSIREYLVEKASSVATGK</sequence>
<reference evidence="2 3" key="1">
    <citation type="submission" date="2021-03" db="EMBL/GenBank/DDBJ databases">
        <title>Sneathiella sp. CAU 1612 isolated from Kang Won-do.</title>
        <authorList>
            <person name="Kim W."/>
        </authorList>
    </citation>
    <scope>NUCLEOTIDE SEQUENCE [LARGE SCALE GENOMIC DNA]</scope>
    <source>
        <strain evidence="2 3">CAU 1612</strain>
    </source>
</reference>
<feature type="transmembrane region" description="Helical" evidence="1">
    <location>
        <begin position="35"/>
        <end position="52"/>
    </location>
</feature>
<keyword evidence="3" id="KW-1185">Reference proteome</keyword>
<gene>
    <name evidence="2" type="ORF">J0X12_08090</name>
</gene>
<evidence type="ECO:0000256" key="1">
    <source>
        <dbReference type="SAM" id="Phobius"/>
    </source>
</evidence>
<dbReference type="RefSeq" id="WP_207044029.1">
    <property type="nucleotide sequence ID" value="NZ_JAFLNC010000002.1"/>
</dbReference>
<name>A0ABS3F506_9PROT</name>
<evidence type="ECO:0008006" key="4">
    <source>
        <dbReference type="Google" id="ProtNLM"/>
    </source>
</evidence>
<organism evidence="2 3">
    <name type="scientific">Sneathiella sedimenti</name>
    <dbReference type="NCBI Taxonomy" id="2816034"/>
    <lineage>
        <taxon>Bacteria</taxon>
        <taxon>Pseudomonadati</taxon>
        <taxon>Pseudomonadota</taxon>
        <taxon>Alphaproteobacteria</taxon>
        <taxon>Sneathiellales</taxon>
        <taxon>Sneathiellaceae</taxon>
        <taxon>Sneathiella</taxon>
    </lineage>
</organism>
<keyword evidence="1" id="KW-1133">Transmembrane helix</keyword>
<protein>
    <recommendedName>
        <fullName evidence="4">5-bromo-4-chloroindolyl phosphate hydrolysis protein</fullName>
    </recommendedName>
</protein>
<keyword evidence="1" id="KW-0812">Transmembrane</keyword>
<keyword evidence="1" id="KW-0472">Membrane</keyword>
<feature type="transmembrane region" description="Helical" evidence="1">
    <location>
        <begin position="6"/>
        <end position="28"/>
    </location>
</feature>
<evidence type="ECO:0000313" key="3">
    <source>
        <dbReference type="Proteomes" id="UP000664761"/>
    </source>
</evidence>
<comment type="caution">
    <text evidence="2">The sequence shown here is derived from an EMBL/GenBank/DDBJ whole genome shotgun (WGS) entry which is preliminary data.</text>
</comment>
<evidence type="ECO:0000313" key="2">
    <source>
        <dbReference type="EMBL" id="MBO0333568.1"/>
    </source>
</evidence>
<accession>A0ABS3F506</accession>